<dbReference type="RefSeq" id="WP_289215527.1">
    <property type="nucleotide sequence ID" value="NZ_JAPVRC010000003.1"/>
</dbReference>
<dbReference type="EMBL" id="JBHTBY010000001">
    <property type="protein sequence ID" value="MFC7319746.1"/>
    <property type="molecule type" value="Genomic_DNA"/>
</dbReference>
<organism evidence="2 3">
    <name type="scientific">Halobacillus campisalis</name>
    <dbReference type="NCBI Taxonomy" id="435909"/>
    <lineage>
        <taxon>Bacteria</taxon>
        <taxon>Bacillati</taxon>
        <taxon>Bacillota</taxon>
        <taxon>Bacilli</taxon>
        <taxon>Bacillales</taxon>
        <taxon>Bacillaceae</taxon>
        <taxon>Halobacillus</taxon>
    </lineage>
</organism>
<feature type="transmembrane region" description="Helical" evidence="1">
    <location>
        <begin position="7"/>
        <end position="25"/>
    </location>
</feature>
<evidence type="ECO:0000256" key="1">
    <source>
        <dbReference type="SAM" id="Phobius"/>
    </source>
</evidence>
<feature type="transmembrane region" description="Helical" evidence="1">
    <location>
        <begin position="31"/>
        <end position="55"/>
    </location>
</feature>
<keyword evidence="1" id="KW-0812">Transmembrane</keyword>
<accession>A0ABW2K0R1</accession>
<protein>
    <submittedName>
        <fullName evidence="2">Uncharacterized protein</fullName>
    </submittedName>
</protein>
<comment type="caution">
    <text evidence="2">The sequence shown here is derived from an EMBL/GenBank/DDBJ whole genome shotgun (WGS) entry which is preliminary data.</text>
</comment>
<gene>
    <name evidence="2" type="ORF">ACFQMN_02450</name>
</gene>
<keyword evidence="3" id="KW-1185">Reference proteome</keyword>
<proteinExistence type="predicted"/>
<keyword evidence="1" id="KW-1133">Transmembrane helix</keyword>
<dbReference type="Proteomes" id="UP001596494">
    <property type="component" value="Unassembled WGS sequence"/>
</dbReference>
<reference evidence="3" key="1">
    <citation type="journal article" date="2019" name="Int. J. Syst. Evol. Microbiol.">
        <title>The Global Catalogue of Microorganisms (GCM) 10K type strain sequencing project: providing services to taxonomists for standard genome sequencing and annotation.</title>
        <authorList>
            <consortium name="The Broad Institute Genomics Platform"/>
            <consortium name="The Broad Institute Genome Sequencing Center for Infectious Disease"/>
            <person name="Wu L."/>
            <person name="Ma J."/>
        </authorList>
    </citation>
    <scope>NUCLEOTIDE SEQUENCE [LARGE SCALE GENOMIC DNA]</scope>
    <source>
        <strain evidence="3">CCUG 73951</strain>
    </source>
</reference>
<name>A0ABW2K0R1_9BACI</name>
<evidence type="ECO:0000313" key="3">
    <source>
        <dbReference type="Proteomes" id="UP001596494"/>
    </source>
</evidence>
<evidence type="ECO:0000313" key="2">
    <source>
        <dbReference type="EMBL" id="MFC7319746.1"/>
    </source>
</evidence>
<sequence>MKHLIGMYIVIAIIVFVNLTSEFIFNSEYSAIASWLMGMLFLFGTIFFANARYYLSEK</sequence>
<keyword evidence="1" id="KW-0472">Membrane</keyword>